<sequence>MKVTKYQGNLQLTATPASYIYINPDIPETASMTSGFILRANQNPILKIQYQKDKDAGVEKERNKFTLIDLLSQKPGCYGGAQFTCKASLVRIDDSRGWFYKACNQCRKKLQRRGYTTFACEDHGAIAKPNNLYYLITAYMADETAEAKIVFFDATAAMLIQTDFNTMTNQLGFSDSSALPAPLSEVIGQTKIFQFHYTRFCKSSAIEFAADAVFEETISTTQTSAQPLKK</sequence>
<proteinExistence type="predicted"/>
<reference evidence="1 2" key="2">
    <citation type="journal article" date="2022" name="Mol. Ecol. Resour.">
        <title>The genomes of chicory, endive, great burdock and yacon provide insights into Asteraceae paleo-polyploidization history and plant inulin production.</title>
        <authorList>
            <person name="Fan W."/>
            <person name="Wang S."/>
            <person name="Wang H."/>
            <person name="Wang A."/>
            <person name="Jiang F."/>
            <person name="Liu H."/>
            <person name="Zhao H."/>
            <person name="Xu D."/>
            <person name="Zhang Y."/>
        </authorList>
    </citation>
    <scope>NUCLEOTIDE SEQUENCE [LARGE SCALE GENOMIC DNA]</scope>
    <source>
        <strain evidence="2">cv. Punajuju</strain>
        <tissue evidence="1">Leaves</tissue>
    </source>
</reference>
<organism evidence="1 2">
    <name type="scientific">Cichorium intybus</name>
    <name type="common">Chicory</name>
    <dbReference type="NCBI Taxonomy" id="13427"/>
    <lineage>
        <taxon>Eukaryota</taxon>
        <taxon>Viridiplantae</taxon>
        <taxon>Streptophyta</taxon>
        <taxon>Embryophyta</taxon>
        <taxon>Tracheophyta</taxon>
        <taxon>Spermatophyta</taxon>
        <taxon>Magnoliopsida</taxon>
        <taxon>eudicotyledons</taxon>
        <taxon>Gunneridae</taxon>
        <taxon>Pentapetalae</taxon>
        <taxon>asterids</taxon>
        <taxon>campanulids</taxon>
        <taxon>Asterales</taxon>
        <taxon>Asteraceae</taxon>
        <taxon>Cichorioideae</taxon>
        <taxon>Cichorieae</taxon>
        <taxon>Cichoriinae</taxon>
        <taxon>Cichorium</taxon>
    </lineage>
</organism>
<protein>
    <submittedName>
        <fullName evidence="1">Uncharacterized protein</fullName>
    </submittedName>
</protein>
<dbReference type="EMBL" id="CM042010">
    <property type="protein sequence ID" value="KAI3782051.1"/>
    <property type="molecule type" value="Genomic_DNA"/>
</dbReference>
<name>A0ACB9GGB9_CICIN</name>
<comment type="caution">
    <text evidence="1">The sequence shown here is derived from an EMBL/GenBank/DDBJ whole genome shotgun (WGS) entry which is preliminary data.</text>
</comment>
<accession>A0ACB9GGB9</accession>
<keyword evidence="2" id="KW-1185">Reference proteome</keyword>
<evidence type="ECO:0000313" key="1">
    <source>
        <dbReference type="EMBL" id="KAI3782051.1"/>
    </source>
</evidence>
<gene>
    <name evidence="1" type="ORF">L2E82_12083</name>
</gene>
<evidence type="ECO:0000313" key="2">
    <source>
        <dbReference type="Proteomes" id="UP001055811"/>
    </source>
</evidence>
<reference evidence="2" key="1">
    <citation type="journal article" date="2022" name="Mol. Ecol. Resour.">
        <title>The genomes of chicory, endive, great burdock and yacon provide insights into Asteraceae palaeo-polyploidization history and plant inulin production.</title>
        <authorList>
            <person name="Fan W."/>
            <person name="Wang S."/>
            <person name="Wang H."/>
            <person name="Wang A."/>
            <person name="Jiang F."/>
            <person name="Liu H."/>
            <person name="Zhao H."/>
            <person name="Xu D."/>
            <person name="Zhang Y."/>
        </authorList>
    </citation>
    <scope>NUCLEOTIDE SEQUENCE [LARGE SCALE GENOMIC DNA]</scope>
    <source>
        <strain evidence="2">cv. Punajuju</strain>
    </source>
</reference>
<dbReference type="Proteomes" id="UP001055811">
    <property type="component" value="Linkage Group LG02"/>
</dbReference>